<dbReference type="InterPro" id="IPR012675">
    <property type="entry name" value="Beta-grasp_dom_sf"/>
</dbReference>
<dbReference type="RefSeq" id="WP_237443093.1">
    <property type="nucleotide sequence ID" value="NZ_CAKLPX010000001.1"/>
</dbReference>
<keyword evidence="10" id="KW-1185">Reference proteome</keyword>
<dbReference type="Pfam" id="PF13328">
    <property type="entry name" value="HD_4"/>
    <property type="match status" value="1"/>
</dbReference>
<reference evidence="9" key="1">
    <citation type="submission" date="2021-12" db="EMBL/GenBank/DDBJ databases">
        <authorList>
            <person name="Rodrigo-Torres L."/>
            <person name="Arahal R. D."/>
            <person name="Lucena T."/>
        </authorList>
    </citation>
    <scope>NUCLEOTIDE SEQUENCE</scope>
    <source>
        <strain evidence="9">CECT 8267</strain>
    </source>
</reference>
<dbReference type="Pfam" id="PF19296">
    <property type="entry name" value="RelA_AH_RIS"/>
    <property type="match status" value="1"/>
</dbReference>
<evidence type="ECO:0000256" key="2">
    <source>
        <dbReference type="ARBA" id="ARBA00025704"/>
    </source>
</evidence>
<gene>
    <name evidence="9" type="primary">relA</name>
    <name evidence="9" type="ORF">SIN8267_00500</name>
</gene>
<dbReference type="NCBIfam" id="NF008124">
    <property type="entry name" value="PRK10872.1"/>
    <property type="match status" value="1"/>
</dbReference>
<comment type="pathway">
    <text evidence="2">Purine metabolism.</text>
</comment>
<dbReference type="Pfam" id="PF02824">
    <property type="entry name" value="TGS"/>
    <property type="match status" value="1"/>
</dbReference>
<evidence type="ECO:0000256" key="5">
    <source>
        <dbReference type="ARBA" id="ARBA00033308"/>
    </source>
</evidence>
<evidence type="ECO:0000313" key="10">
    <source>
        <dbReference type="Proteomes" id="UP000838100"/>
    </source>
</evidence>
<comment type="caution">
    <text evidence="9">The sequence shown here is derived from an EMBL/GenBank/DDBJ whole genome shotgun (WGS) entry which is preliminary data.</text>
</comment>
<dbReference type="NCBIfam" id="TIGR00691">
    <property type="entry name" value="spoT_relA"/>
    <property type="match status" value="1"/>
</dbReference>
<comment type="similarity">
    <text evidence="6">Belongs to the relA/spoT family.</text>
</comment>
<accession>A0ABM9AB37</accession>
<dbReference type="SUPFAM" id="SSF55021">
    <property type="entry name" value="ACT-like"/>
    <property type="match status" value="1"/>
</dbReference>
<evidence type="ECO:0000259" key="7">
    <source>
        <dbReference type="PROSITE" id="PS51671"/>
    </source>
</evidence>
<dbReference type="Proteomes" id="UP000838100">
    <property type="component" value="Unassembled WGS sequence"/>
</dbReference>
<dbReference type="InterPro" id="IPR007685">
    <property type="entry name" value="RelA_SpoT"/>
</dbReference>
<evidence type="ECO:0000256" key="1">
    <source>
        <dbReference type="ARBA" id="ARBA00019852"/>
    </source>
</evidence>
<comment type="function">
    <text evidence="6">In eubacteria ppGpp (guanosine 3'-diphosphate 5'-diphosphate) is a mediator of the stringent response that coordinates a variety of cellular activities in response to changes in nutritional abundance.</text>
</comment>
<feature type="domain" description="TGS" evidence="8">
    <location>
        <begin position="413"/>
        <end position="474"/>
    </location>
</feature>
<dbReference type="SUPFAM" id="SSF109604">
    <property type="entry name" value="HD-domain/PDEase-like"/>
    <property type="match status" value="1"/>
</dbReference>
<dbReference type="Pfam" id="PF13291">
    <property type="entry name" value="ACT_4"/>
    <property type="match status" value="1"/>
</dbReference>
<evidence type="ECO:0000256" key="3">
    <source>
        <dbReference type="ARBA" id="ARBA00029754"/>
    </source>
</evidence>
<evidence type="ECO:0000256" key="6">
    <source>
        <dbReference type="RuleBase" id="RU003847"/>
    </source>
</evidence>
<dbReference type="InterPro" id="IPR002912">
    <property type="entry name" value="ACT_dom"/>
</dbReference>
<dbReference type="PANTHER" id="PTHR21262:SF31">
    <property type="entry name" value="GTP PYROPHOSPHOKINASE"/>
    <property type="match status" value="1"/>
</dbReference>
<dbReference type="GO" id="GO:0008728">
    <property type="term" value="F:GTP diphosphokinase activity"/>
    <property type="evidence" value="ECO:0007669"/>
    <property type="project" value="UniProtKB-EC"/>
</dbReference>
<name>A0ABM9AB37_9GAMM</name>
<dbReference type="Gene3D" id="3.30.70.260">
    <property type="match status" value="1"/>
</dbReference>
<keyword evidence="9" id="KW-0808">Transferase</keyword>
<dbReference type="CDD" id="cd01668">
    <property type="entry name" value="TGS_RSH"/>
    <property type="match status" value="1"/>
</dbReference>
<dbReference type="InterPro" id="IPR033655">
    <property type="entry name" value="TGS_RelA/SpoT"/>
</dbReference>
<dbReference type="PROSITE" id="PS51880">
    <property type="entry name" value="TGS"/>
    <property type="match status" value="1"/>
</dbReference>
<organism evidence="9 10">
    <name type="scientific">Sinobacterium norvegicum</name>
    <dbReference type="NCBI Taxonomy" id="1641715"/>
    <lineage>
        <taxon>Bacteria</taxon>
        <taxon>Pseudomonadati</taxon>
        <taxon>Pseudomonadota</taxon>
        <taxon>Gammaproteobacteria</taxon>
        <taxon>Cellvibrionales</taxon>
        <taxon>Spongiibacteraceae</taxon>
        <taxon>Sinobacterium</taxon>
    </lineage>
</organism>
<evidence type="ECO:0000256" key="4">
    <source>
        <dbReference type="ARBA" id="ARBA00032407"/>
    </source>
</evidence>
<dbReference type="Pfam" id="PF04607">
    <property type="entry name" value="RelA_SpoT"/>
    <property type="match status" value="1"/>
</dbReference>
<dbReference type="InterPro" id="IPR045600">
    <property type="entry name" value="RelA/SpoT_AH_RIS"/>
</dbReference>
<dbReference type="InterPro" id="IPR045865">
    <property type="entry name" value="ACT-like_dom_sf"/>
</dbReference>
<dbReference type="InterPro" id="IPR004811">
    <property type="entry name" value="RelA/Spo_fam"/>
</dbReference>
<dbReference type="EMBL" id="CAKLPX010000001">
    <property type="protein sequence ID" value="CAH0990408.1"/>
    <property type="molecule type" value="Genomic_DNA"/>
</dbReference>
<evidence type="ECO:0000313" key="9">
    <source>
        <dbReference type="EMBL" id="CAH0990408.1"/>
    </source>
</evidence>
<dbReference type="InterPro" id="IPR043519">
    <property type="entry name" value="NT_sf"/>
</dbReference>
<dbReference type="SMART" id="SM00954">
    <property type="entry name" value="RelA_SpoT"/>
    <property type="match status" value="1"/>
</dbReference>
<dbReference type="Gene3D" id="3.10.20.30">
    <property type="match status" value="1"/>
</dbReference>
<dbReference type="CDD" id="cd05399">
    <property type="entry name" value="NT_Rel-Spo_like"/>
    <property type="match status" value="1"/>
</dbReference>
<feature type="domain" description="ACT" evidence="7">
    <location>
        <begin position="673"/>
        <end position="748"/>
    </location>
</feature>
<dbReference type="InterPro" id="IPR012676">
    <property type="entry name" value="TGS-like"/>
</dbReference>
<evidence type="ECO:0000259" key="8">
    <source>
        <dbReference type="PROSITE" id="PS51880"/>
    </source>
</evidence>
<dbReference type="InterPro" id="IPR004095">
    <property type="entry name" value="TGS"/>
</dbReference>
<dbReference type="Gene3D" id="3.30.460.10">
    <property type="entry name" value="Beta Polymerase, domain 2"/>
    <property type="match status" value="1"/>
</dbReference>
<dbReference type="PROSITE" id="PS51671">
    <property type="entry name" value="ACT"/>
    <property type="match status" value="1"/>
</dbReference>
<protein>
    <recommendedName>
        <fullName evidence="1">GTP pyrophosphokinase</fullName>
    </recommendedName>
    <alternativeName>
        <fullName evidence="4">(p)ppGpp synthase</fullName>
    </alternativeName>
    <alternativeName>
        <fullName evidence="3">ATP:GTP 3'-pyrophosphotransferase</fullName>
    </alternativeName>
    <alternativeName>
        <fullName evidence="5">ppGpp synthase I</fullName>
    </alternativeName>
</protein>
<dbReference type="PANTHER" id="PTHR21262">
    <property type="entry name" value="GUANOSINE-3',5'-BIS DIPHOSPHATE 3'-PYROPHOSPHOHYDROLASE"/>
    <property type="match status" value="1"/>
</dbReference>
<sequence>MVQVRKAYPIDDEGRVKIDEWIDRLPRHPSNLNREQLTEACDIANSASQRTKDHYPGWTNSYEVGLEMAEILSELHLDHETLVAAVLYRAVREKKLKISTVEAIFGKAVSGLIIGVQQMVAISEVVTSGKDASVLGQSASQVDNVRRMLVSMVDDVRVALIKLAERTCAIRAAKNQPEAYRKKVAREVSEIYAPLAHRLGIGHIKWELEDLAFRYLHDDAYMRIASLLDERRLDRQEFITDIIATLKGKMLEAGIDADVQGRAKHIYSIWRKMHRKNIGFSQVYDIRAVRILVPKVADCYTALGIIHTMWRIIPNEFDDYIANPKENGYQSLHTAVIGPQGKVVEVQIRTQQMHDDAELGVCAHWRYKGTDENSQSGGYEERIAWLRQVLDWHEEMDGNSDIAQQLTTDAVQDRVYVFTPDGHVVDLSQGCTPLDFAYQVHTEVGHRCRGAKVDGRIVPLTYKLKTGEQVEILTAKEAKPSRDWLRPGLSYLNSSRTRSKVLHWFKVQDKDQNIESGRSLLEKEFKRLALTSVDFKEVASKVNYNSVEDMYAAVGAGDLSHNQVLNAAQRMVEDEDKKQETLNLNLNRAAQYKAKQDGTTGVQVRGVGNLLTQMAGCCSPVPGDEIAGYITMGRGVSIHRQDCSKLLGHQRSDPERIIEVDWGEETNNSFTAGIHIEAYDRYGLLRDITMLLANEKVYVTSINTQSDKGSNTASMDLSLEVEGLVVLSQLLNKINSLPNVISALRKGEG</sequence>
<dbReference type="SUPFAM" id="SSF81271">
    <property type="entry name" value="TGS-like"/>
    <property type="match status" value="1"/>
</dbReference>
<dbReference type="CDD" id="cd04876">
    <property type="entry name" value="ACT_RelA-SpoT"/>
    <property type="match status" value="1"/>
</dbReference>
<dbReference type="SUPFAM" id="SSF81301">
    <property type="entry name" value="Nucleotidyltransferase"/>
    <property type="match status" value="1"/>
</dbReference>
<dbReference type="Gene3D" id="1.10.3210.10">
    <property type="entry name" value="Hypothetical protein af1432"/>
    <property type="match status" value="1"/>
</dbReference>
<proteinExistence type="inferred from homology"/>